<dbReference type="EMBL" id="MG579954">
    <property type="protein sequence ID" value="AWN55961.1"/>
    <property type="molecule type" value="Genomic_DNA"/>
</dbReference>
<keyword evidence="1" id="KW-0812">Transmembrane</keyword>
<evidence type="ECO:0000313" key="2">
    <source>
        <dbReference type="EMBL" id="AWN55961.1"/>
    </source>
</evidence>
<geneLocation type="mitochondrion" evidence="2"/>
<sequence>MNNIILKILNFLNRIFSYLNGKTNSLINKRNHTDIIKISKIEYNTSGRFYKFYLTNEHLLEHKEALKGLYTSLMNNDKFKDFGFYKIIIITAIVNNSEYNFHHNVLITNNTSFEDYYDEVKDVIHSHYWKSEGVYLSRSVPLFKVFVWNMDSYRNKHIKLTKSAVKGKVILPYSKTLNSFALRKTRGFHSKSLKSNSHLVANKSLFIRFFNNFIKPIKPSNFYSIIKSFEKNYKYKQSFLFTFVFQMLDLKLPENAEPIINYSFAVLTLSIIILFNVTSAFFSLMSLYLINKYDINEKFKKYPFLCT</sequence>
<reference evidence="2" key="1">
    <citation type="submission" date="2017-11" db="EMBL/GenBank/DDBJ databases">
        <title>Analysis of Pleurotus Pulmonarius Mitogenome and Mitochondrial Inheritance.</title>
        <authorList>
            <person name="Ye L."/>
            <person name="Wu X."/>
            <person name="Meng G."/>
            <person name="Deng Y."/>
        </authorList>
    </citation>
    <scope>NUCLEOTIDE SEQUENCE</scope>
    <source>
        <strain evidence="2">X1-15</strain>
    </source>
</reference>
<keyword evidence="1" id="KW-0472">Membrane</keyword>
<accession>A0A2U8XDS3</accession>
<dbReference type="AlphaFoldDB" id="A0A2U8XDS3"/>
<gene>
    <name evidence="2" type="primary">orf307</name>
</gene>
<protein>
    <submittedName>
        <fullName evidence="2">Uncharacterized protein</fullName>
    </submittedName>
</protein>
<proteinExistence type="predicted"/>
<organism evidence="2">
    <name type="scientific">Pleurotus pulmonarius</name>
    <name type="common">Indian oyster mushroom</name>
    <dbReference type="NCBI Taxonomy" id="28995"/>
    <lineage>
        <taxon>Eukaryota</taxon>
        <taxon>Fungi</taxon>
        <taxon>Dikarya</taxon>
        <taxon>Basidiomycota</taxon>
        <taxon>Agaricomycotina</taxon>
        <taxon>Agaricomycetes</taxon>
        <taxon>Agaricomycetidae</taxon>
        <taxon>Agaricales</taxon>
        <taxon>Pleurotineae</taxon>
        <taxon>Pleurotaceae</taxon>
        <taxon>Pleurotus</taxon>
    </lineage>
</organism>
<name>A0A2U8XDS3_PLEPU</name>
<evidence type="ECO:0000256" key="1">
    <source>
        <dbReference type="SAM" id="Phobius"/>
    </source>
</evidence>
<feature type="transmembrane region" description="Helical" evidence="1">
    <location>
        <begin position="262"/>
        <end position="290"/>
    </location>
</feature>
<keyword evidence="1" id="KW-1133">Transmembrane helix</keyword>
<keyword evidence="2" id="KW-0496">Mitochondrion</keyword>